<keyword evidence="1" id="KW-1133">Transmembrane helix</keyword>
<protein>
    <submittedName>
        <fullName evidence="2">Uncharacterized protein</fullName>
    </submittedName>
</protein>
<dbReference type="EMBL" id="GL732530">
    <property type="protein sequence ID" value="EFX86109.1"/>
    <property type="molecule type" value="Genomic_DNA"/>
</dbReference>
<dbReference type="HOGENOM" id="CLU_2401895_0_0_1"/>
<keyword evidence="3" id="KW-1185">Reference proteome</keyword>
<accession>E9G2V7</accession>
<dbReference type="KEGG" id="dpx:DAPPUDRAFT_313117"/>
<dbReference type="InParanoid" id="E9G2V7"/>
<feature type="transmembrane region" description="Helical" evidence="1">
    <location>
        <begin position="20"/>
        <end position="44"/>
    </location>
</feature>
<keyword evidence="1" id="KW-0812">Transmembrane</keyword>
<evidence type="ECO:0000313" key="2">
    <source>
        <dbReference type="EMBL" id="EFX86109.1"/>
    </source>
</evidence>
<reference evidence="2 3" key="1">
    <citation type="journal article" date="2011" name="Science">
        <title>The ecoresponsive genome of Daphnia pulex.</title>
        <authorList>
            <person name="Colbourne J.K."/>
            <person name="Pfrender M.E."/>
            <person name="Gilbert D."/>
            <person name="Thomas W.K."/>
            <person name="Tucker A."/>
            <person name="Oakley T.H."/>
            <person name="Tokishita S."/>
            <person name="Aerts A."/>
            <person name="Arnold G.J."/>
            <person name="Basu M.K."/>
            <person name="Bauer D.J."/>
            <person name="Caceres C.E."/>
            <person name="Carmel L."/>
            <person name="Casola C."/>
            <person name="Choi J.H."/>
            <person name="Detter J.C."/>
            <person name="Dong Q."/>
            <person name="Dusheyko S."/>
            <person name="Eads B.D."/>
            <person name="Frohlich T."/>
            <person name="Geiler-Samerotte K.A."/>
            <person name="Gerlach D."/>
            <person name="Hatcher P."/>
            <person name="Jogdeo S."/>
            <person name="Krijgsveld J."/>
            <person name="Kriventseva E.V."/>
            <person name="Kultz D."/>
            <person name="Laforsch C."/>
            <person name="Lindquist E."/>
            <person name="Lopez J."/>
            <person name="Manak J.R."/>
            <person name="Muller J."/>
            <person name="Pangilinan J."/>
            <person name="Patwardhan R.P."/>
            <person name="Pitluck S."/>
            <person name="Pritham E.J."/>
            <person name="Rechtsteiner A."/>
            <person name="Rho M."/>
            <person name="Rogozin I.B."/>
            <person name="Sakarya O."/>
            <person name="Salamov A."/>
            <person name="Schaack S."/>
            <person name="Shapiro H."/>
            <person name="Shiga Y."/>
            <person name="Skalitzky C."/>
            <person name="Smith Z."/>
            <person name="Souvorov A."/>
            <person name="Sung W."/>
            <person name="Tang Z."/>
            <person name="Tsuchiya D."/>
            <person name="Tu H."/>
            <person name="Vos H."/>
            <person name="Wang M."/>
            <person name="Wolf Y.I."/>
            <person name="Yamagata H."/>
            <person name="Yamada T."/>
            <person name="Ye Y."/>
            <person name="Shaw J.R."/>
            <person name="Andrews J."/>
            <person name="Crease T.J."/>
            <person name="Tang H."/>
            <person name="Lucas S.M."/>
            <person name="Robertson H.M."/>
            <person name="Bork P."/>
            <person name="Koonin E.V."/>
            <person name="Zdobnov E.M."/>
            <person name="Grigoriev I.V."/>
            <person name="Lynch M."/>
            <person name="Boore J.L."/>
        </authorList>
    </citation>
    <scope>NUCLEOTIDE SEQUENCE [LARGE SCALE GENOMIC DNA]</scope>
</reference>
<dbReference type="OrthoDB" id="6593925at2759"/>
<evidence type="ECO:0000256" key="1">
    <source>
        <dbReference type="SAM" id="Phobius"/>
    </source>
</evidence>
<dbReference type="AlphaFoldDB" id="E9G2V7"/>
<proteinExistence type="predicted"/>
<keyword evidence="1" id="KW-0472">Membrane</keyword>
<dbReference type="Proteomes" id="UP000000305">
    <property type="component" value="Unassembled WGS sequence"/>
</dbReference>
<organism evidence="2 3">
    <name type="scientific">Daphnia pulex</name>
    <name type="common">Water flea</name>
    <dbReference type="NCBI Taxonomy" id="6669"/>
    <lineage>
        <taxon>Eukaryota</taxon>
        <taxon>Metazoa</taxon>
        <taxon>Ecdysozoa</taxon>
        <taxon>Arthropoda</taxon>
        <taxon>Crustacea</taxon>
        <taxon>Branchiopoda</taxon>
        <taxon>Diplostraca</taxon>
        <taxon>Cladocera</taxon>
        <taxon>Anomopoda</taxon>
        <taxon>Daphniidae</taxon>
        <taxon>Daphnia</taxon>
    </lineage>
</organism>
<sequence length="93" mass="10509">MENRPPLKPRRLRGTAANAYANKFAFGILGISTVIGLVVHFSAWDRFSSGLAKYGVDVTSTERSKPKPWFKSSVEIKQENMVNLVGEERNQRR</sequence>
<name>E9G2V7_DAPPU</name>
<gene>
    <name evidence="2" type="ORF">DAPPUDRAFT_313117</name>
</gene>
<evidence type="ECO:0000313" key="3">
    <source>
        <dbReference type="Proteomes" id="UP000000305"/>
    </source>
</evidence>